<protein>
    <submittedName>
        <fullName evidence="2">Uncharacterized protein</fullName>
    </submittedName>
</protein>
<reference evidence="2 3" key="1">
    <citation type="submission" date="2020-04" db="EMBL/GenBank/DDBJ databases">
        <title>Rhizobium sp. S-51 isolated from soil.</title>
        <authorList>
            <person name="Dahal R.H."/>
        </authorList>
    </citation>
    <scope>NUCLEOTIDE SEQUENCE [LARGE SCALE GENOMIC DNA]</scope>
    <source>
        <strain evidence="2 3">S-51</strain>
    </source>
</reference>
<dbReference type="EMBL" id="JABBGK010000001">
    <property type="protein sequence ID" value="NML72930.1"/>
    <property type="molecule type" value="Genomic_DNA"/>
</dbReference>
<feature type="signal peptide" evidence="1">
    <location>
        <begin position="1"/>
        <end position="26"/>
    </location>
</feature>
<accession>A0A7Y0FUJ5</accession>
<proteinExistence type="predicted"/>
<comment type="caution">
    <text evidence="2">The sequence shown here is derived from an EMBL/GenBank/DDBJ whole genome shotgun (WGS) entry which is preliminary data.</text>
</comment>
<evidence type="ECO:0000313" key="3">
    <source>
        <dbReference type="Proteomes" id="UP000541470"/>
    </source>
</evidence>
<dbReference type="RefSeq" id="WP_169586830.1">
    <property type="nucleotide sequence ID" value="NZ_JABBGK010000001.1"/>
</dbReference>
<dbReference type="AlphaFoldDB" id="A0A7Y0FUJ5"/>
<evidence type="ECO:0000256" key="1">
    <source>
        <dbReference type="SAM" id="SignalP"/>
    </source>
</evidence>
<keyword evidence="3" id="KW-1185">Reference proteome</keyword>
<sequence>MQSIKKPIFALVLALAAATGGTSAWAGGFENIVLSSEQDAEETKDSFAADTAQIFISADITDEVSSGSKITVAWVALDTAGVAPANYKIDEATFDVGAIDNQLDASLSKPNNGFPVGSYQVQISVDGKPAENVNFTVK</sequence>
<name>A0A7Y0FUJ5_9HYPH</name>
<keyword evidence="1" id="KW-0732">Signal</keyword>
<feature type="chain" id="PRO_5030871249" evidence="1">
    <location>
        <begin position="27"/>
        <end position="138"/>
    </location>
</feature>
<organism evidence="2 3">
    <name type="scientific">Rhizobium terricola</name>
    <dbReference type="NCBI Taxonomy" id="2728849"/>
    <lineage>
        <taxon>Bacteria</taxon>
        <taxon>Pseudomonadati</taxon>
        <taxon>Pseudomonadota</taxon>
        <taxon>Alphaproteobacteria</taxon>
        <taxon>Hyphomicrobiales</taxon>
        <taxon>Rhizobiaceae</taxon>
        <taxon>Rhizobium/Agrobacterium group</taxon>
        <taxon>Rhizobium</taxon>
    </lineage>
</organism>
<evidence type="ECO:0000313" key="2">
    <source>
        <dbReference type="EMBL" id="NML72930.1"/>
    </source>
</evidence>
<gene>
    <name evidence="2" type="ORF">HHL25_02205</name>
</gene>
<dbReference type="Proteomes" id="UP000541470">
    <property type="component" value="Unassembled WGS sequence"/>
</dbReference>